<evidence type="ECO:0000256" key="1">
    <source>
        <dbReference type="SAM" id="Phobius"/>
    </source>
</evidence>
<accession>A0A843XTV9</accession>
<dbReference type="AlphaFoldDB" id="A0A843XTV9"/>
<feature type="transmembrane region" description="Helical" evidence="1">
    <location>
        <begin position="404"/>
        <end position="423"/>
    </location>
</feature>
<keyword evidence="1" id="KW-0472">Membrane</keyword>
<feature type="transmembrane region" description="Helical" evidence="1">
    <location>
        <begin position="430"/>
        <end position="451"/>
    </location>
</feature>
<name>A0A843XTV9_COLES</name>
<gene>
    <name evidence="2" type="ORF">Taro_055585</name>
</gene>
<evidence type="ECO:0000313" key="2">
    <source>
        <dbReference type="EMBL" id="MQM22532.1"/>
    </source>
</evidence>
<reference evidence="2" key="1">
    <citation type="submission" date="2017-07" db="EMBL/GenBank/DDBJ databases">
        <title>Taro Niue Genome Assembly and Annotation.</title>
        <authorList>
            <person name="Atibalentja N."/>
            <person name="Keating K."/>
            <person name="Fields C.J."/>
        </authorList>
    </citation>
    <scope>NUCLEOTIDE SEQUENCE</scope>
    <source>
        <strain evidence="2">Niue_2</strain>
        <tissue evidence="2">Leaf</tissue>
    </source>
</reference>
<organism evidence="2 3">
    <name type="scientific">Colocasia esculenta</name>
    <name type="common">Wild taro</name>
    <name type="synonym">Arum esculentum</name>
    <dbReference type="NCBI Taxonomy" id="4460"/>
    <lineage>
        <taxon>Eukaryota</taxon>
        <taxon>Viridiplantae</taxon>
        <taxon>Streptophyta</taxon>
        <taxon>Embryophyta</taxon>
        <taxon>Tracheophyta</taxon>
        <taxon>Spermatophyta</taxon>
        <taxon>Magnoliopsida</taxon>
        <taxon>Liliopsida</taxon>
        <taxon>Araceae</taxon>
        <taxon>Aroideae</taxon>
        <taxon>Colocasieae</taxon>
        <taxon>Colocasia</taxon>
    </lineage>
</organism>
<keyword evidence="1" id="KW-0812">Transmembrane</keyword>
<keyword evidence="3" id="KW-1185">Reference proteome</keyword>
<sequence length="719" mass="76039">MVTAVATRSRQVDPALLSLVVRRLFQNTCSVGCPRFCVSQARECAQGLSRCSGTVEVLSSSWTPSLSGKVVVRLRERRERRLTSCGLLGSGVPSWWHSCVCVPSWFLVVVGAGFSWAVTLTPLLPSARGSSSRELGVGQVAEAAVAPCVVSSSGSECCEILYPSELRVVLCKFSGCSMCRVASLVERCDTCLWLLSAWCWLVVSSGEVGVHRLVARCSGEGLRYAVVLAGAFWRVFPEWCLGGSGGGSPRTGLRLPFVISGGGSFPGVLSFRFEPPLCCTCGSKCAVWLGCVVVRFSQDGSCQGVVRLAVRLATALASLWFTSFLAPDVLSQMVVWAGAGVACCALSGFQSFACGFWQTYQWYARLGSWLVSGFSLSLLERVCSVVVPSFGLGPSKVDVFSSTSAVALVPVWLCILLVVGMLVPELSPVCAWLVCCQSLVGSPLCMALASLKADGGLVGGLGMEHPVVCLSTDVATTVRVVTSVEASALSGVTLSRRGGCLHCLGPPSSGVFEGVFGATSVLELAADWANSGAEGKMRFGQRRRVVSRALLVGLGHRGWLEFFPAQTSHSLSHCLALRWFRSHVGRRESRLTSGEGGQSVVALACVASRPCGLSGVRGGSVCQPSTLWRSEVVVLVVRRRSHLVVASEGLVIPNGPCSRGSPPLLPSARGSSSRELGVEWVAEAAVTPCVVSSSGSECWELLYLSELRVVLCMFSGYAP</sequence>
<dbReference type="EMBL" id="NMUH01013155">
    <property type="protein sequence ID" value="MQM22532.1"/>
    <property type="molecule type" value="Genomic_DNA"/>
</dbReference>
<feature type="transmembrane region" description="Helical" evidence="1">
    <location>
        <begin position="369"/>
        <end position="392"/>
    </location>
</feature>
<comment type="caution">
    <text evidence="2">The sequence shown here is derived from an EMBL/GenBank/DDBJ whole genome shotgun (WGS) entry which is preliminary data.</text>
</comment>
<proteinExistence type="predicted"/>
<feature type="transmembrane region" description="Helical" evidence="1">
    <location>
        <begin position="333"/>
        <end position="357"/>
    </location>
</feature>
<keyword evidence="1" id="KW-1133">Transmembrane helix</keyword>
<evidence type="ECO:0000313" key="3">
    <source>
        <dbReference type="Proteomes" id="UP000652761"/>
    </source>
</evidence>
<protein>
    <submittedName>
        <fullName evidence="2">Uncharacterized protein</fullName>
    </submittedName>
</protein>
<feature type="transmembrane region" description="Helical" evidence="1">
    <location>
        <begin position="308"/>
        <end position="327"/>
    </location>
</feature>
<dbReference type="Proteomes" id="UP000652761">
    <property type="component" value="Unassembled WGS sequence"/>
</dbReference>